<keyword evidence="2" id="KW-1185">Reference proteome</keyword>
<dbReference type="EMBL" id="JAFEJT020000014">
    <property type="protein sequence ID" value="MCH9275610.1"/>
    <property type="molecule type" value="Genomic_DNA"/>
</dbReference>
<gene>
    <name evidence="1" type="ORF">JS533_004890</name>
</gene>
<reference evidence="1 2" key="1">
    <citation type="journal article" date="2021" name="Environ. Microbiol.">
        <title>Genetic insights into the dark matter of the mammalian gut microbiota through targeted genome reconstruction.</title>
        <authorList>
            <person name="Lugli G.A."/>
            <person name="Alessandri G."/>
            <person name="Milani C."/>
            <person name="Viappiani A."/>
            <person name="Fontana F."/>
            <person name="Tarracchini C."/>
            <person name="Mancabelli L."/>
            <person name="Argentini C."/>
            <person name="Ruiz L."/>
            <person name="Margolles A."/>
            <person name="van Sinderen D."/>
            <person name="Turroni F."/>
            <person name="Ventura M."/>
        </authorList>
    </citation>
    <scope>NUCLEOTIDE SEQUENCE [LARGE SCALE GENOMIC DNA]</scope>
    <source>
        <strain evidence="1 2">MA1</strain>
    </source>
</reference>
<sequence length="174" mass="19210">MENEAVTLARRLKSDSVWKLVNLEIPVAYGSAAAVASEGIADGDMTVVQVDLCGRISDAWELMLANWDKPLSDVYPHYASIFGSATKLPDTEKNSQSWMNVLTGLWGDNRVLAALCSNHVLVHTNIGLLGVNPKNADRLVEAVEHDRKDWLERHAIERIPGGLTLARMEEMHHG</sequence>
<evidence type="ECO:0000313" key="1">
    <source>
        <dbReference type="EMBL" id="MCH9275610.1"/>
    </source>
</evidence>
<organism evidence="1 2">
    <name type="scientific">Bifidobacterium amazonense</name>
    <dbReference type="NCBI Taxonomy" id="2809027"/>
    <lineage>
        <taxon>Bacteria</taxon>
        <taxon>Bacillati</taxon>
        <taxon>Actinomycetota</taxon>
        <taxon>Actinomycetes</taxon>
        <taxon>Bifidobacteriales</taxon>
        <taxon>Bifidobacteriaceae</taxon>
        <taxon>Bifidobacterium</taxon>
    </lineage>
</organism>
<name>A0ABS9VU30_9BIFI</name>
<reference evidence="1 2" key="2">
    <citation type="journal article" date="2021" name="Syst. Appl. Microbiol.">
        <title>Phylogenetic classification of ten novel species belonging to the genus Bifidobacterium comprising B. phasiani sp. nov., B. pongonis sp. nov., B. saguinibicoloris sp. nov., B. colobi sp. nov., B. simiiventris sp. nov., B. santillanense sp. nov., B. miconis sp. nov., B. amazonense sp. nov., B. pluvialisilvae sp. nov., and B. miconisargentati sp. nov.</title>
        <authorList>
            <person name="Lugli G.A."/>
            <person name="Calvete-Torre I."/>
            <person name="Alessandri G."/>
            <person name="Milani C."/>
            <person name="Turroni F."/>
            <person name="Laiolo P."/>
            <person name="Ossiprandi M.C."/>
            <person name="Margolles A."/>
            <person name="Ruiz L."/>
            <person name="Ventura M."/>
        </authorList>
    </citation>
    <scope>NUCLEOTIDE SEQUENCE [LARGE SCALE GENOMIC DNA]</scope>
    <source>
        <strain evidence="1 2">MA1</strain>
    </source>
</reference>
<proteinExistence type="predicted"/>
<dbReference type="RefSeq" id="WP_241513372.1">
    <property type="nucleotide sequence ID" value="NZ_JAFEJT020000014.1"/>
</dbReference>
<accession>A0ABS9VU30</accession>
<dbReference type="Proteomes" id="UP000710815">
    <property type="component" value="Unassembled WGS sequence"/>
</dbReference>
<comment type="caution">
    <text evidence="1">The sequence shown here is derived from an EMBL/GenBank/DDBJ whole genome shotgun (WGS) entry which is preliminary data.</text>
</comment>
<protein>
    <submittedName>
        <fullName evidence="1">Uncharacterized protein</fullName>
    </submittedName>
</protein>
<evidence type="ECO:0000313" key="2">
    <source>
        <dbReference type="Proteomes" id="UP000710815"/>
    </source>
</evidence>